<evidence type="ECO:0000256" key="7">
    <source>
        <dbReference type="ARBA" id="ARBA00022840"/>
    </source>
</evidence>
<keyword evidence="5" id="KW-0547">Nucleotide-binding</keyword>
<evidence type="ECO:0000256" key="4">
    <source>
        <dbReference type="ARBA" id="ARBA00022679"/>
    </source>
</evidence>
<dbReference type="GO" id="GO:0000155">
    <property type="term" value="F:phosphorelay sensor kinase activity"/>
    <property type="evidence" value="ECO:0007669"/>
    <property type="project" value="InterPro"/>
</dbReference>
<evidence type="ECO:0000256" key="5">
    <source>
        <dbReference type="ARBA" id="ARBA00022741"/>
    </source>
</evidence>
<dbReference type="Pfam" id="PF00512">
    <property type="entry name" value="HisKA"/>
    <property type="match status" value="1"/>
</dbReference>
<feature type="domain" description="PAS" evidence="13">
    <location>
        <begin position="3"/>
        <end position="56"/>
    </location>
</feature>
<dbReference type="RefSeq" id="WP_089873790.1">
    <property type="nucleotide sequence ID" value="NZ_FNBH01000003.1"/>
</dbReference>
<evidence type="ECO:0000256" key="9">
    <source>
        <dbReference type="ARBA" id="ARBA00059827"/>
    </source>
</evidence>
<dbReference type="CDD" id="cd00082">
    <property type="entry name" value="HisKA"/>
    <property type="match status" value="1"/>
</dbReference>
<dbReference type="Pfam" id="PF02518">
    <property type="entry name" value="HATPase_c"/>
    <property type="match status" value="1"/>
</dbReference>
<evidence type="ECO:0000256" key="2">
    <source>
        <dbReference type="ARBA" id="ARBA00012438"/>
    </source>
</evidence>
<dbReference type="SMART" id="SM00387">
    <property type="entry name" value="HATPase_c"/>
    <property type="match status" value="1"/>
</dbReference>
<dbReference type="SUPFAM" id="SSF47384">
    <property type="entry name" value="Homodimeric domain of signal transducing histidine kinase"/>
    <property type="match status" value="1"/>
</dbReference>
<dbReference type="InterPro" id="IPR003661">
    <property type="entry name" value="HisK_dim/P_dom"/>
</dbReference>
<dbReference type="SUPFAM" id="SSF55874">
    <property type="entry name" value="ATPase domain of HSP90 chaperone/DNA topoisomerase II/histidine kinase"/>
    <property type="match status" value="1"/>
</dbReference>
<dbReference type="InterPro" id="IPR005467">
    <property type="entry name" value="His_kinase_dom"/>
</dbReference>
<protein>
    <recommendedName>
        <fullName evidence="10">Sensor protein FixL</fullName>
        <ecNumber evidence="2">2.7.13.3</ecNumber>
    </recommendedName>
</protein>
<evidence type="ECO:0000313" key="15">
    <source>
        <dbReference type="EMBL" id="SDG04073.1"/>
    </source>
</evidence>
<dbReference type="EC" id="2.7.13.3" evidence="2"/>
<dbReference type="SMART" id="SM00091">
    <property type="entry name" value="PAS"/>
    <property type="match status" value="1"/>
</dbReference>
<dbReference type="PANTHER" id="PTHR43711:SF26">
    <property type="entry name" value="SENSOR HISTIDINE KINASE RCSC"/>
    <property type="match status" value="1"/>
</dbReference>
<dbReference type="Pfam" id="PF00989">
    <property type="entry name" value="PAS"/>
    <property type="match status" value="1"/>
</dbReference>
<keyword evidence="16" id="KW-1185">Reference proteome</keyword>
<dbReference type="GO" id="GO:0006355">
    <property type="term" value="P:regulation of DNA-templated transcription"/>
    <property type="evidence" value="ECO:0007669"/>
    <property type="project" value="InterPro"/>
</dbReference>
<name>A0A1G7QZZ1_9FLAO</name>
<dbReference type="InterPro" id="IPR000700">
    <property type="entry name" value="PAS-assoc_C"/>
</dbReference>
<dbReference type="Gene3D" id="1.10.287.130">
    <property type="match status" value="1"/>
</dbReference>
<dbReference type="Gene3D" id="3.30.450.20">
    <property type="entry name" value="PAS domain"/>
    <property type="match status" value="1"/>
</dbReference>
<dbReference type="EMBL" id="FNBH01000003">
    <property type="protein sequence ID" value="SDG04073.1"/>
    <property type="molecule type" value="Genomic_DNA"/>
</dbReference>
<dbReference type="SMART" id="SM00388">
    <property type="entry name" value="HisKA"/>
    <property type="match status" value="1"/>
</dbReference>
<keyword evidence="6" id="KW-0418">Kinase</keyword>
<evidence type="ECO:0000256" key="3">
    <source>
        <dbReference type="ARBA" id="ARBA00022553"/>
    </source>
</evidence>
<dbReference type="PROSITE" id="PS50112">
    <property type="entry name" value="PAS"/>
    <property type="match status" value="1"/>
</dbReference>
<dbReference type="GO" id="GO:0005524">
    <property type="term" value="F:ATP binding"/>
    <property type="evidence" value="ECO:0007669"/>
    <property type="project" value="UniProtKB-KW"/>
</dbReference>
<dbReference type="FunFam" id="3.30.450.20:FF:000060">
    <property type="entry name" value="Sensor protein FixL"/>
    <property type="match status" value="1"/>
</dbReference>
<evidence type="ECO:0000256" key="6">
    <source>
        <dbReference type="ARBA" id="ARBA00022777"/>
    </source>
</evidence>
<feature type="coiled-coil region" evidence="11">
    <location>
        <begin position="121"/>
        <end position="170"/>
    </location>
</feature>
<evidence type="ECO:0000259" key="13">
    <source>
        <dbReference type="PROSITE" id="PS50112"/>
    </source>
</evidence>
<dbReference type="InterPro" id="IPR036097">
    <property type="entry name" value="HisK_dim/P_sf"/>
</dbReference>
<dbReference type="InterPro" id="IPR004358">
    <property type="entry name" value="Sig_transdc_His_kin-like_C"/>
</dbReference>
<dbReference type="InterPro" id="IPR003594">
    <property type="entry name" value="HATPase_dom"/>
</dbReference>
<keyword evidence="4" id="KW-0808">Transferase</keyword>
<dbReference type="Proteomes" id="UP000199203">
    <property type="component" value="Unassembled WGS sequence"/>
</dbReference>
<keyword evidence="7" id="KW-0067">ATP-binding</keyword>
<accession>A0A1G7QZZ1</accession>
<comment type="function">
    <text evidence="9">Putative oxygen sensor; modulates the activity of FixJ, a transcriptional activator of nitrogen fixation fixK gene. FixL probably acts as a kinase that phosphorylates FixJ.</text>
</comment>
<dbReference type="OrthoDB" id="9808408at2"/>
<organism evidence="15 16">
    <name type="scientific">Epilithonimonas hungarica</name>
    <dbReference type="NCBI Taxonomy" id="454006"/>
    <lineage>
        <taxon>Bacteria</taxon>
        <taxon>Pseudomonadati</taxon>
        <taxon>Bacteroidota</taxon>
        <taxon>Flavobacteriia</taxon>
        <taxon>Flavobacteriales</taxon>
        <taxon>Weeksellaceae</taxon>
        <taxon>Chryseobacterium group</taxon>
        <taxon>Epilithonimonas</taxon>
    </lineage>
</organism>
<evidence type="ECO:0000256" key="10">
    <source>
        <dbReference type="ARBA" id="ARBA00070616"/>
    </source>
</evidence>
<dbReference type="InterPro" id="IPR035965">
    <property type="entry name" value="PAS-like_dom_sf"/>
</dbReference>
<dbReference type="SUPFAM" id="SSF55785">
    <property type="entry name" value="PYP-like sensor domain (PAS domain)"/>
    <property type="match status" value="1"/>
</dbReference>
<keyword evidence="11" id="KW-0175">Coiled coil</keyword>
<dbReference type="AlphaFoldDB" id="A0A1G7QZZ1"/>
<feature type="domain" description="PAC" evidence="14">
    <location>
        <begin position="80"/>
        <end position="130"/>
    </location>
</feature>
<dbReference type="InterPro" id="IPR000014">
    <property type="entry name" value="PAS"/>
</dbReference>
<evidence type="ECO:0000259" key="14">
    <source>
        <dbReference type="PROSITE" id="PS50113"/>
    </source>
</evidence>
<comment type="catalytic activity">
    <reaction evidence="1">
        <text>ATP + protein L-histidine = ADP + protein N-phospho-L-histidine.</text>
        <dbReference type="EC" id="2.7.13.3"/>
    </reaction>
</comment>
<feature type="domain" description="Histidine kinase" evidence="12">
    <location>
        <begin position="180"/>
        <end position="396"/>
    </location>
</feature>
<dbReference type="STRING" id="454006.SAMN05421825_2511"/>
<evidence type="ECO:0000256" key="11">
    <source>
        <dbReference type="SAM" id="Coils"/>
    </source>
</evidence>
<dbReference type="Gene3D" id="3.30.565.10">
    <property type="entry name" value="Histidine kinase-like ATPase, C-terminal domain"/>
    <property type="match status" value="1"/>
</dbReference>
<dbReference type="NCBIfam" id="TIGR00229">
    <property type="entry name" value="sensory_box"/>
    <property type="match status" value="1"/>
</dbReference>
<gene>
    <name evidence="15" type="ORF">SAMN05421825_2511</name>
</gene>
<dbReference type="CDD" id="cd00130">
    <property type="entry name" value="PAS"/>
    <property type="match status" value="1"/>
</dbReference>
<dbReference type="PROSITE" id="PS50109">
    <property type="entry name" value="HIS_KIN"/>
    <property type="match status" value="1"/>
</dbReference>
<dbReference type="PROSITE" id="PS50113">
    <property type="entry name" value="PAC"/>
    <property type="match status" value="1"/>
</dbReference>
<evidence type="ECO:0000259" key="12">
    <source>
        <dbReference type="PROSITE" id="PS50109"/>
    </source>
</evidence>
<dbReference type="PRINTS" id="PR00344">
    <property type="entry name" value="BCTRLSENSOR"/>
</dbReference>
<dbReference type="InterPro" id="IPR036890">
    <property type="entry name" value="HATPase_C_sf"/>
</dbReference>
<dbReference type="FunFam" id="3.30.565.10:FF:000006">
    <property type="entry name" value="Sensor histidine kinase WalK"/>
    <property type="match status" value="1"/>
</dbReference>
<dbReference type="InterPro" id="IPR050736">
    <property type="entry name" value="Sensor_HK_Regulatory"/>
</dbReference>
<proteinExistence type="predicted"/>
<keyword evidence="3" id="KW-0597">Phosphoprotein</keyword>
<sequence>MESSKLLHAIIETAIDGIITIDNRGIIETLNPSALKIFGYTEEELIGRNISVLMPEPDKSRHDGYIANYQNTGRKKIIGKGREVWGLRKDGTQFPFRLAVSEVQYQDRIVYTGFIHDLSKEKEAEEYLKKYTSKLEETVEERTKSLKQMLQKLEEAREEANKSLEKQIELSKIKSRFVSMASHEFRTPLSSMQLSVALIEKYLQISDNAQIIKHLHKVKSMIGGLNSILNDFLSLEKLDTGIITPHYELFDIVKFAEELTEEMQLISKEDQIIIYQHTGHENVIYLDQHLLRNCLINLISNAIKYSGEHTLIEFSTEINEEKYILTLKDNGLGIPKEDQPSLFQPFFRAHNTGNIPGTGLGLNIVLRYVNLMHGQIYFESEAGAGTKFILSFQKQINEH</sequence>
<evidence type="ECO:0000313" key="16">
    <source>
        <dbReference type="Proteomes" id="UP000199203"/>
    </source>
</evidence>
<dbReference type="CDD" id="cd00075">
    <property type="entry name" value="HATPase"/>
    <property type="match status" value="1"/>
</dbReference>
<evidence type="ECO:0000256" key="1">
    <source>
        <dbReference type="ARBA" id="ARBA00000085"/>
    </source>
</evidence>
<keyword evidence="8" id="KW-0902">Two-component regulatory system</keyword>
<dbReference type="InterPro" id="IPR013767">
    <property type="entry name" value="PAS_fold"/>
</dbReference>
<evidence type="ECO:0000256" key="8">
    <source>
        <dbReference type="ARBA" id="ARBA00023012"/>
    </source>
</evidence>
<dbReference type="PANTHER" id="PTHR43711">
    <property type="entry name" value="TWO-COMPONENT HISTIDINE KINASE"/>
    <property type="match status" value="1"/>
</dbReference>
<reference evidence="16" key="1">
    <citation type="submission" date="2016-10" db="EMBL/GenBank/DDBJ databases">
        <authorList>
            <person name="Varghese N."/>
            <person name="Submissions S."/>
        </authorList>
    </citation>
    <scope>NUCLEOTIDE SEQUENCE [LARGE SCALE GENOMIC DNA]</scope>
    <source>
        <strain evidence="16">DSM 19684</strain>
    </source>
</reference>